<sequence>MRNEIYLFNPENDMALANFTPYYKAPSEIIRMANDLSVLPAWYAPEGSTIKVDSLSRVSLWREQCPASDFLPDVIWSAEWENMPYKPWGWSPSLLYTLRKAGVNDSFLLSDMQMGQIRVLSGRQCCVKILESFSRMDGLCGKAMTCNSMTQVKKYITSLERCVLKAPWSGSGRGIMYVSSKEWNDSAEGWVSRVLRVQGEIMVEPLYNKVCDFAMEFYADGNGCVSFVGYSLFDTDAHGNYKGNFLLSDGQIKKILSQYIPDEVFNNVCRTMEESLASLLNKGYCGFLGVDMMICLEDGKYLLHPCVEINLRMNMGVVSHTIFNRYVHCLSHGKYIVKYYSEDGEAWDAFCQMKATYKLHLCDGKLAEGYMPLTPVKQDTHYHAFLLLDRI</sequence>
<dbReference type="Proteomes" id="UP000285864">
    <property type="component" value="Unassembled WGS sequence"/>
</dbReference>
<organism evidence="1 2">
    <name type="scientific">Phocaeicola coprocola</name>
    <dbReference type="NCBI Taxonomy" id="310298"/>
    <lineage>
        <taxon>Bacteria</taxon>
        <taxon>Pseudomonadati</taxon>
        <taxon>Bacteroidota</taxon>
        <taxon>Bacteroidia</taxon>
        <taxon>Bacteroidales</taxon>
        <taxon>Bacteroidaceae</taxon>
        <taxon>Phocaeicola</taxon>
    </lineage>
</organism>
<accession>A0A412GUQ0</accession>
<dbReference type="AlphaFoldDB" id="A0A412GUQ0"/>
<keyword evidence="2" id="KW-1185">Reference proteome</keyword>
<gene>
    <name evidence="1" type="ORF">DWY20_04220</name>
</gene>
<evidence type="ECO:0000313" key="2">
    <source>
        <dbReference type="Proteomes" id="UP000285864"/>
    </source>
</evidence>
<dbReference type="SUPFAM" id="SSF56059">
    <property type="entry name" value="Glutathione synthetase ATP-binding domain-like"/>
    <property type="match status" value="1"/>
</dbReference>
<proteinExistence type="predicted"/>
<comment type="caution">
    <text evidence="1">The sequence shown here is derived from an EMBL/GenBank/DDBJ whole genome shotgun (WGS) entry which is preliminary data.</text>
</comment>
<evidence type="ECO:0008006" key="3">
    <source>
        <dbReference type="Google" id="ProtNLM"/>
    </source>
</evidence>
<name>A0A412GUQ0_9BACT</name>
<evidence type="ECO:0000313" key="1">
    <source>
        <dbReference type="EMBL" id="RGR98581.1"/>
    </source>
</evidence>
<protein>
    <recommendedName>
        <fullName evidence="3">ATP-grasp domain-containing protein</fullName>
    </recommendedName>
</protein>
<dbReference type="EMBL" id="QRUU01000011">
    <property type="protein sequence ID" value="RGR98581.1"/>
    <property type="molecule type" value="Genomic_DNA"/>
</dbReference>
<reference evidence="1 2" key="1">
    <citation type="submission" date="2018-08" db="EMBL/GenBank/DDBJ databases">
        <title>A genome reference for cultivated species of the human gut microbiota.</title>
        <authorList>
            <person name="Zou Y."/>
            <person name="Xue W."/>
            <person name="Luo G."/>
        </authorList>
    </citation>
    <scope>NUCLEOTIDE SEQUENCE [LARGE SCALE GENOMIC DNA]</scope>
    <source>
        <strain evidence="1 2">AF24-2</strain>
    </source>
</reference>
<dbReference type="RefSeq" id="WP_118483443.1">
    <property type="nucleotide sequence ID" value="NZ_CAUELD010000104.1"/>
</dbReference>